<feature type="coiled-coil region" evidence="1">
    <location>
        <begin position="253"/>
        <end position="280"/>
    </location>
</feature>
<evidence type="ECO:0000256" key="1">
    <source>
        <dbReference type="SAM" id="Coils"/>
    </source>
</evidence>
<evidence type="ECO:0000313" key="4">
    <source>
        <dbReference type="Proteomes" id="UP000479710"/>
    </source>
</evidence>
<organism evidence="3 4">
    <name type="scientific">Oryza meyeriana var. granulata</name>
    <dbReference type="NCBI Taxonomy" id="110450"/>
    <lineage>
        <taxon>Eukaryota</taxon>
        <taxon>Viridiplantae</taxon>
        <taxon>Streptophyta</taxon>
        <taxon>Embryophyta</taxon>
        <taxon>Tracheophyta</taxon>
        <taxon>Spermatophyta</taxon>
        <taxon>Magnoliopsida</taxon>
        <taxon>Liliopsida</taxon>
        <taxon>Poales</taxon>
        <taxon>Poaceae</taxon>
        <taxon>BOP clade</taxon>
        <taxon>Oryzoideae</taxon>
        <taxon>Oryzeae</taxon>
        <taxon>Oryzinae</taxon>
        <taxon>Oryza</taxon>
        <taxon>Oryza meyeriana</taxon>
    </lineage>
</organism>
<evidence type="ECO:0000313" key="3">
    <source>
        <dbReference type="EMBL" id="KAF0926202.1"/>
    </source>
</evidence>
<dbReference type="Proteomes" id="UP000479710">
    <property type="component" value="Unassembled WGS sequence"/>
</dbReference>
<name>A0A6G1ENK3_9ORYZ</name>
<feature type="compositionally biased region" description="Basic and acidic residues" evidence="2">
    <location>
        <begin position="431"/>
        <end position="448"/>
    </location>
</feature>
<feature type="region of interest" description="Disordered" evidence="2">
    <location>
        <begin position="1"/>
        <end position="44"/>
    </location>
</feature>
<keyword evidence="1" id="KW-0175">Coiled coil</keyword>
<reference evidence="3 4" key="1">
    <citation type="submission" date="2019-11" db="EMBL/GenBank/DDBJ databases">
        <title>Whole genome sequence of Oryza granulata.</title>
        <authorList>
            <person name="Li W."/>
        </authorList>
    </citation>
    <scope>NUCLEOTIDE SEQUENCE [LARGE SCALE GENOMIC DNA]</scope>
    <source>
        <strain evidence="4">cv. Menghai</strain>
        <tissue evidence="3">Leaf</tissue>
    </source>
</reference>
<keyword evidence="4" id="KW-1185">Reference proteome</keyword>
<dbReference type="OrthoDB" id="624852at2759"/>
<sequence>AAPASEPPRRHEVRRPARNSSASGGPGLHGSRESDGQAPPLAPPRLFATELPIERALETTPGDAALLFSLLYRAIAWKPRDRRSTSKMPPFPFSNLELQLSCEDSNICKSISLAVTDSDGPGCSTPDSTIAILQQDDYVIEKYSPSVVLPKSGGAVVNMEAPDVEDSRDNEGITMDTEVPSEPPPLIPLVQDEEAVQLARILVNEPVKEFMEGIAEPGVLQGRLSKITSLLVQATSIAAILHDEIPVQKCAQTAALETRVSELEQQVEELSKKLCSAEDKLEVTKVILKETQADMLEAQSDRVTAITAMNSLAMHVGASFARLGTILDPPPNAVDSLEESIKQMTALVSLIGPVSYSHGSSLARSSLTFGVAALLCRERGIEGMREPSAMDTRQFVRSQGPEFQSLISEVVDSMEQRLAEALQGGGWRDSGASKEPGEPTDSKKGKSA</sequence>
<feature type="non-terminal residue" evidence="3">
    <location>
        <position position="1"/>
    </location>
</feature>
<dbReference type="AlphaFoldDB" id="A0A6G1ENK3"/>
<comment type="caution">
    <text evidence="3">The sequence shown here is derived from an EMBL/GenBank/DDBJ whole genome shotgun (WGS) entry which is preliminary data.</text>
</comment>
<protein>
    <submittedName>
        <fullName evidence="3">Uncharacterized protein</fullName>
    </submittedName>
</protein>
<evidence type="ECO:0000256" key="2">
    <source>
        <dbReference type="SAM" id="MobiDB-lite"/>
    </source>
</evidence>
<proteinExistence type="predicted"/>
<accession>A0A6G1ENK3</accession>
<gene>
    <name evidence="3" type="ORF">E2562_022036</name>
</gene>
<dbReference type="EMBL" id="SPHZ02000003">
    <property type="protein sequence ID" value="KAF0926202.1"/>
    <property type="molecule type" value="Genomic_DNA"/>
</dbReference>
<feature type="region of interest" description="Disordered" evidence="2">
    <location>
        <begin position="420"/>
        <end position="448"/>
    </location>
</feature>